<feature type="compositionally biased region" description="Low complexity" evidence="6">
    <location>
        <begin position="3122"/>
        <end position="3131"/>
    </location>
</feature>
<feature type="compositionally biased region" description="Polar residues" evidence="6">
    <location>
        <begin position="3024"/>
        <end position="3040"/>
    </location>
</feature>
<feature type="compositionally biased region" description="Polar residues" evidence="6">
    <location>
        <begin position="3097"/>
        <end position="3113"/>
    </location>
</feature>
<reference evidence="8 9" key="1">
    <citation type="submission" date="2006-10" db="EMBL/GenBank/DDBJ databases">
        <title>The Genome Sequence of Batrachochytrium dendrobatidis JEL423.</title>
        <authorList>
            <consortium name="The Broad Institute Genome Sequencing Platform"/>
            <person name="Birren B."/>
            <person name="Lander E."/>
            <person name="Galagan J."/>
            <person name="Cuomo C."/>
            <person name="Devon K."/>
            <person name="Jaffe D."/>
            <person name="Butler J."/>
            <person name="Alvarez P."/>
            <person name="Gnerre S."/>
            <person name="Grabherr M."/>
            <person name="Kleber M."/>
            <person name="Mauceli E."/>
            <person name="Brockman W."/>
            <person name="Young S."/>
            <person name="LaButti K."/>
            <person name="Sykes S."/>
            <person name="DeCaprio D."/>
            <person name="Crawford M."/>
            <person name="Koehrsen M."/>
            <person name="Engels R."/>
            <person name="Montgomery P."/>
            <person name="Pearson M."/>
            <person name="Howarth C."/>
            <person name="Larson L."/>
            <person name="White J."/>
            <person name="O'Leary S."/>
            <person name="Kodira C."/>
            <person name="Zeng Q."/>
            <person name="Yandava C."/>
            <person name="Alvarado L."/>
            <person name="Longcore J."/>
            <person name="James T."/>
        </authorList>
    </citation>
    <scope>NUCLEOTIDE SEQUENCE [LARGE SCALE GENOMIC DNA]</scope>
    <source>
        <strain evidence="8 9">JEL423</strain>
    </source>
</reference>
<feature type="compositionally biased region" description="Low complexity" evidence="6">
    <location>
        <begin position="3041"/>
        <end position="3053"/>
    </location>
</feature>
<dbReference type="PANTHER" id="PTHR22538">
    <property type="entry name" value="CILIA- AND FLAGELLA-ASSOCIATED PROTEIN 74"/>
    <property type="match status" value="1"/>
</dbReference>
<feature type="compositionally biased region" description="Polar residues" evidence="6">
    <location>
        <begin position="88"/>
        <end position="108"/>
    </location>
</feature>
<evidence type="ECO:0000259" key="7">
    <source>
        <dbReference type="Pfam" id="PF22544"/>
    </source>
</evidence>
<dbReference type="InterPro" id="IPR013783">
    <property type="entry name" value="Ig-like_fold"/>
</dbReference>
<dbReference type="Gene3D" id="2.60.40.10">
    <property type="entry name" value="Immunoglobulins"/>
    <property type="match status" value="10"/>
</dbReference>
<proteinExistence type="predicted"/>
<feature type="compositionally biased region" description="Basic and acidic residues" evidence="6">
    <location>
        <begin position="7"/>
        <end position="21"/>
    </location>
</feature>
<dbReference type="InterPro" id="IPR016024">
    <property type="entry name" value="ARM-type_fold"/>
</dbReference>
<organism evidence="8 9">
    <name type="scientific">Batrachochytrium dendrobatidis (strain JEL423)</name>
    <dbReference type="NCBI Taxonomy" id="403673"/>
    <lineage>
        <taxon>Eukaryota</taxon>
        <taxon>Fungi</taxon>
        <taxon>Fungi incertae sedis</taxon>
        <taxon>Chytridiomycota</taxon>
        <taxon>Chytridiomycota incertae sedis</taxon>
        <taxon>Chytridiomycetes</taxon>
        <taxon>Rhizophydiales</taxon>
        <taxon>Rhizophydiales incertae sedis</taxon>
        <taxon>Batrachochytrium</taxon>
    </lineage>
</organism>
<feature type="compositionally biased region" description="Low complexity" evidence="6">
    <location>
        <begin position="72"/>
        <end position="87"/>
    </location>
</feature>
<evidence type="ECO:0000256" key="6">
    <source>
        <dbReference type="SAM" id="MobiDB-lite"/>
    </source>
</evidence>
<dbReference type="Pfam" id="PF22544">
    <property type="entry name" value="HYDIN_VesB_CFA65-like_Ig"/>
    <property type="match status" value="1"/>
</dbReference>
<protein>
    <recommendedName>
        <fullName evidence="7">HYDIN/VesB/CFA65-like Ig-like domain-containing protein</fullName>
    </recommendedName>
</protein>
<dbReference type="STRING" id="403673.A0A177WTN3"/>
<evidence type="ECO:0000256" key="2">
    <source>
        <dbReference type="ARBA" id="ARBA00004496"/>
    </source>
</evidence>
<dbReference type="GO" id="GO:0005737">
    <property type="term" value="C:cytoplasm"/>
    <property type="evidence" value="ECO:0007669"/>
    <property type="project" value="UniProtKB-SubCell"/>
</dbReference>
<feature type="region of interest" description="Disordered" evidence="6">
    <location>
        <begin position="2989"/>
        <end position="3067"/>
    </location>
</feature>
<feature type="compositionally biased region" description="Low complexity" evidence="6">
    <location>
        <begin position="29"/>
        <end position="38"/>
    </location>
</feature>
<evidence type="ECO:0000313" key="8">
    <source>
        <dbReference type="EMBL" id="OAJ43176.1"/>
    </source>
</evidence>
<dbReference type="VEuPathDB" id="FungiDB:BDEG_26556"/>
<feature type="compositionally biased region" description="Polar residues" evidence="6">
    <location>
        <begin position="3004"/>
        <end position="3014"/>
    </location>
</feature>
<reference evidence="8 9" key="2">
    <citation type="submission" date="2016-05" db="EMBL/GenBank/DDBJ databases">
        <title>Lineage-specific infection strategies underlie the spectrum of fungal disease in amphibians.</title>
        <authorList>
            <person name="Cuomo C.A."/>
            <person name="Farrer R.A."/>
            <person name="James T."/>
            <person name="Longcore J."/>
            <person name="Birren B."/>
        </authorList>
    </citation>
    <scope>NUCLEOTIDE SEQUENCE [LARGE SCALE GENOMIC DNA]</scope>
    <source>
        <strain evidence="8 9">JEL423</strain>
    </source>
</reference>
<dbReference type="EMBL" id="DS022309">
    <property type="protein sequence ID" value="OAJ43176.1"/>
    <property type="molecule type" value="Genomic_DNA"/>
</dbReference>
<feature type="domain" description="HYDIN/VesB/CFA65-like Ig-like" evidence="7">
    <location>
        <begin position="2117"/>
        <end position="2194"/>
    </location>
</feature>
<keyword evidence="5" id="KW-0966">Cell projection</keyword>
<dbReference type="eggNOG" id="ENOG502SMMY">
    <property type="taxonomic scope" value="Eukaryota"/>
</dbReference>
<dbReference type="SUPFAM" id="SSF48371">
    <property type="entry name" value="ARM repeat"/>
    <property type="match status" value="1"/>
</dbReference>
<dbReference type="Proteomes" id="UP000077115">
    <property type="component" value="Unassembled WGS sequence"/>
</dbReference>
<dbReference type="OrthoDB" id="2141841at2759"/>
<dbReference type="GO" id="GO:0005929">
    <property type="term" value="C:cilium"/>
    <property type="evidence" value="ECO:0007669"/>
    <property type="project" value="UniProtKB-SubCell"/>
</dbReference>
<evidence type="ECO:0000313" key="9">
    <source>
        <dbReference type="Proteomes" id="UP000077115"/>
    </source>
</evidence>
<evidence type="ECO:0000256" key="5">
    <source>
        <dbReference type="ARBA" id="ARBA00023273"/>
    </source>
</evidence>
<dbReference type="InterPro" id="IPR053879">
    <property type="entry name" value="HYDIN_VesB_CFA65-like_Ig"/>
</dbReference>
<dbReference type="PANTHER" id="PTHR22538:SF0">
    <property type="entry name" value="CILIA- AND FLAGELLA-ASSOCIATED PROTEIN 74"/>
    <property type="match status" value="1"/>
</dbReference>
<accession>A0A177WTN3</accession>
<comment type="subcellular location">
    <subcellularLocation>
        <location evidence="1">Cell projection</location>
        <location evidence="1">Cilium</location>
    </subcellularLocation>
    <subcellularLocation>
        <location evidence="2">Cytoplasm</location>
    </subcellularLocation>
</comment>
<gene>
    <name evidence="8" type="ORF">BDEG_26556</name>
</gene>
<keyword evidence="3" id="KW-0963">Cytoplasm</keyword>
<evidence type="ECO:0000256" key="1">
    <source>
        <dbReference type="ARBA" id="ARBA00004138"/>
    </source>
</evidence>
<feature type="region of interest" description="Disordered" evidence="6">
    <location>
        <begin position="1"/>
        <end position="123"/>
    </location>
</feature>
<evidence type="ECO:0000256" key="4">
    <source>
        <dbReference type="ARBA" id="ARBA00023069"/>
    </source>
</evidence>
<keyword evidence="4" id="KW-0969">Cilium</keyword>
<feature type="region of interest" description="Disordered" evidence="6">
    <location>
        <begin position="3097"/>
        <end position="3167"/>
    </location>
</feature>
<evidence type="ECO:0000256" key="3">
    <source>
        <dbReference type="ARBA" id="ARBA00022490"/>
    </source>
</evidence>
<name>A0A177WTN3_BATDL</name>
<sequence>MSQLPPEKIEEAVAEQKDKEAYPSLTGIRSARPSSRSRSGGGSNGAPLASNLVSRDQQKYVRPKQTNATEEIISSASIGHGGSDASARASSTQQPRVQNLKNDQVSTQPFPPPSPAPASARSVSGARKIIKFQRLTSRRWIMLRDKVFKGHFRRANNQTVSVIESQENFISVVAALWAKVVSHSSVQTQENVGTNVPTDSTTEFLTSWMEQPSHYQSLKSVMPTDRSLLDAKTKTQSSTIMGALEQPNIVPQLLNTDSKVIKHTDLSDSMNGKITRGNNLKSIANTSHLGRCVGLSGLSLDAVSNENIGKTLMLIAKGLSEVSKRDDPSLFVLQVHCNRGWKLILLGLAQSESFLRHIAMVALGRALPCIIKTLVDSVICFNIVSLLMNLVVSDERKENRLKAVYLIGQLGVQLGSVEEYLPLMHLALRELAKKLLEIQYNERKTGAIDRNALDLKIYLFHAIGKYVRLLHPQSNSTEDLVLYLVYQEHAFISNIFLNREQSVIKQDDPEMHVILATLGILNNELKHTEVNKKYIGALFKKFIHPLMQSPNPSLQRMAIQFVSSWLPILNEDAVLQGIECIQAGLVYSKCLNVINFNSDSYANEVAVFEKWKYTEQCRVSMQSKLLRELICSPGTVSKCLPVPGCPGFFCDANSSLLNTKSVLLDLPIHDKSNVTLTRLIPSIPGVPKGVTTIPPLFMDEEWTEALQPPRSQYEFLEQTGGIPTLVYGYTYAPNTLMDSSDPIQLISRREAMATPAMKNGNDSNRLTIVKNTSMWANFDDIPRGATRLPPKIEHITAEGDFAADSRRYPYGFSIVCPFSGYDPERIDRNAHPVSPIYGKQMLAVRGKLLAAQASLTNVSSSIAVLSSKDESIFDNSIGGSGLVEGGYTYSCNPILWPNRNPFLKTAPYISDFPLNAPVLLDIIQPNHPELQRILARVVGVDKDLSGVTVQQSANEMQVVIIAALSIGVKFSIYIRMRENSKNWIAIQLEIIDDDYHDNLDFTESKELYDHSRNATTRGQSENHTGDSFNQDSLFTHDESLLKHKSISSSPPKISEIVYFFPIPAGFTPQNEPYFSPPVNIPPIPAGYDSFGIPYYGRQSHVKPFPLGITIMGTRFYSGDGKLSEGGQRNMFAGIDVEGNPFFVPRGFSIPVPSGFTVDGIPYYDVVSLMRNRGVMLLPSAFQTVDAHPDDDEWENLLSKLYSNTFVVPPLQKRRTEMTFVTCLSASLQDSQPLLKHTLMQAHSRNIVSSRTYSMGKLGQQDKTDIVDQVDLQDPGNIWEFLRTGLEFCHFKPASMKIVIEPAQMEFQSVSVPITKTLALRYRANRGDHDERDYFLAIEPVDVFTLKSFHLRLQGEGVSEIIVTFNPNAMKSERVEGGVYLIDELGKRMASCQLLAIQKSFFTAHPEFLDFGWVLPEKRKETTFKLENLSAGSILVNLTVKSEIMQQTANFSLSLSKSCKPLATENMVKSVFTLSTTSLRLQPFETKPILVFFEPKLLGYQHDVVEVRGPGGDLLSVNVSGISGIPIALYPENEDRSCEGANTLARERTDLIAKFKKHESIKETSDICFSEEESQIISKMISAQTDSETRHITHTLDFGICSTESKTLVRCLTFMNLGDTPATISLFSHHPNVSCPYLVLIAPNMANTIEITLSIGQGTSSIRGNLCTTIEVVCPEFQSIPLHVKAFIGQAVYFPVWENIFFKPCCIDQHQELSISLINESQYDLGVAIDGLGDSIHLEKNSITTSLSTRNAEPTLVPAFSLIPVTFTYHAKMRGPLMKAIAIRVVEPYRHLVAAAMFMRPMRLFGICIEPYVRRANDTRDKNGIEFLIKWMSSPKYLIEDYPTEIQRENLFDMNTTMDIFSEAKMKNFDGAAFDVVFKTDPYITEVQATGFESTAMGDSVFQSTVASEALTVQNRGTMPKNVQFLTSTGFVVDPIRRLLSPGDTFKLDSYFNTPSDIGRFVTIYGFATALDQESHSINSTQMIKRLANGILVLPLFGNDHQMVLDFGKIELTGEAMVETSKNLLLCNPHLTTYSWSIKFTALKSKFNPFDAPVMMGEVTGYETFTVAFKFKCDVSGFYETTCEVYIADISDKVSKPVKVGTIILRGVAVNTLLSGLPDALDFGSVVIFNAKKKQIVLYNNGTTDLSVTILVRPPFSVVPKTFTIISKSQMEFQVYFKPTETRSIQTKMQIFANQKAFIIPLTGLGGVADLVCEKYTNRKINFGELQEETIAWCSIYLTNKGTLPLVLKAVTSHTRERFKLQFVSQSVTVPMGNFSSLGFNGPDSIEIKKNYWSILKRKYYEFKRRQSLMPIASAIQAQHQLQMFSSGISKRRGDLLLRQKENVHLYDRSLSVQIVDPNSVSIIDSIVPNILELKPFHSYHFKMGYIATYRSHADEQLVFHYMPNIDKEETPDTPLHNLIKNTSLNITGSVYRPLELFPAFHDFGYAPAERYFETSVTNRSNTYETDSYGVMTDRSQQNSGVFYLEVMNMSSIPQNLILDSIPPEFSISQRSWFIQAGERLEITIEFHPPREQIQFHGDAVFHHKYGTCSVHLCGTGASAEMISDELVDFGSLKVNSKSQQSLRIHNRGLLETRYELDIVSSSSEFRFVNGDPYEHEGTIASGGTQTFQLECQCKNIEGSSAYILVKWWRVPNGILENLQIPLKVKVGYPSFRMQNIEIDFKTTFINVNKTLELRLYNEGNASCNWKAEVENPCLIMNVTEGTIGAGESIAVSITYIPTDFETLASAIRFFTDAGNPTLMCYGVVGVPYLKISAEFRDIDFGIITVDHTHTRSIAIANTGTQVIKYEIAMMPTSQDKTEKEESQFSCFYCDPVSSVVQPGQTFLINISICPRGYDVTYLSTFILRTLDGEQYTGRITAKGGKAIVKIKPPKIHIGETRTIIASDTTSAKADQPGPNHADVQSTPTPDIEASRYVFQSHLDNLYEVLAGLRTAELELLPDENIVAEAPSNIIQQPVIPTKKQTQKLLHSKKPFINSAGNVERPSTEGGSTPLSDPTNADMLDGSNLRLQSRSYVSDTTRSPITDSDSSSRVRTTSPAKHGSKPLTAAESNAAKFTDELIQMEKELEIAIGLRDPASSIISGSRSDTENNSANASIPGTADLDSKPGSSLKKSAGGLGKYQPGRRRGARREDNESSEGSFGMNSAADGARGMTPMTFEEQFTPQENAIARTLSSRGLVPTDLNNTTRMALATIQSQKKKIENILQIAQEMTLATGTGLDSSGQIQLIESMSERILENTNSVVQAVQEQLAKDKWIPNRDFLQQALRRLQISAVAVENFKKTEQSEPLDENTFDLGLIRGGNKSDSILLFNIPNEGNIGFDYLITPRPNQLITPIKPDDATSVNAEVVDELFQVNPTSGTLLPGESVNISATFQASILGSYCQVFCVMSGDNEIMSFTVAARVGVPSIVAAPQKIDFGLVEKGKSVLQTIGISNIGSYQDFWRLEQQELVNVNDFSDAPNTPFKFSQMSGKIEAGETTTVQVDFFPREEGEFQSLSKIIWTGEPLFVALSGIGGGCRLAVSFEEQSDKTFGGFDFGICPVGQLFTKQAKITNTGTVTGVLEFSHRSKFVTLTVRRDDTGQVHLAPNESIFLTVNFVAGLSETIRDPIIISLGPSGNHQIQFKARCGIHDWRIDGQLDFMNVPILETQLRTLTIVNIGTLDLAFDLKLEPEKSKDAVSYILSGENWALGRPIRPNQSVQVEVKVVSDTYQAIDSKIVITGKIKGEQVVLEFPFKFLVFVNEVALNDTSDVAVGRVMVGESVTASRNIFNFGNSRIRFRARVEGPNGETDGLAWKMKSVAEGYLETNETIAIETMFESTDGQRNDWQHAKLIIERCSNDGSENWSLLSEMKLVGATGHANLELIPPEIDFGSTGVGMDKILVVVFKNDGNAILNYEVQTPWESDQEITFSPDFNLKGSIGPGETIPVSVTFSPKYVTNYSSTINIKTPSNEYSFNIHGEGALYQIYSEGLPEVVDFGEINIAETRDIQLSIENGCAHDIDVSLTVSEENPLTVDSVSKRAEYVTIHPSSFRIKGNEFDMDRSKVNIVARASINAPYTEDGFITPDFLRNLSGNQQFTYYLCIDVGKGQTSVVPIHVLFYIKPLLCLSRFLTTEEIDVDDYVSSIDFGPTSFDSGAKRKMILYNPNAFKMKYKLDISNKQYSVSPFSGILHPKAPKDILLDLRGLELLTMDTEVPKITQFNAVLTVNMFLDFLPPLEIPVTGALVDQAPVLDIPDSIDFGSIYQLKKFKIDLSISNPSRRSMKWRFYVERAFSDIFIVLGQSAGVALAKKSFNLSIVFCPAIAVLYKGTAIMESDAGNFTMDLFGTGVQPQIDIDQPLTDFGIVGINAPEFREVVVTNPLDLKLRIRVRSDNRHFVANISEFELKPLASRILRIHFSPTVQGRTELCGIAFFNLDDATDELEESDEDSASDSELEPLKIKTSQSHLKPTSLRKELNLLKEIKFEGTGGSFMMKADGVDVTTGASTDIHAIPGQLTIVFNKVNQRQKIRKSFEVENAGDTVLELGAVDINGRDLPSTYDTFSDGKLCTYRVLPATIAILPHGKDRIVIVVEGVEAGQDHFQFMLKTKTLLAPKSIKVQVNVNVLSSAAFESLRTFARADMNLDLLTNSTLQEEDRYAMDRDIWKLLLPIVRVSAYPASQEMQTVPAVEPIATRPDIGPYIVRPPAIPAALPSQTKKWYMNRVSMALEGFKTINENSNESIRRQEAIEFVQPLEKKMVFKSAW</sequence>
<feature type="region of interest" description="Disordered" evidence="6">
    <location>
        <begin position="2903"/>
        <end position="2924"/>
    </location>
</feature>